<accession>A0A8J7FAN5</accession>
<evidence type="ECO:0000256" key="3">
    <source>
        <dbReference type="ARBA" id="ARBA00022723"/>
    </source>
</evidence>
<feature type="binding site" description="axial binding residue" evidence="9">
    <location>
        <position position="215"/>
    </location>
    <ligand>
        <name>heme c</name>
        <dbReference type="ChEBI" id="CHEBI:61717"/>
        <label>2</label>
    </ligand>
    <ligandPart>
        <name>Fe</name>
        <dbReference type="ChEBI" id="CHEBI:18248"/>
    </ligandPart>
</feature>
<gene>
    <name evidence="11" type="ORF">IOQ59_09150</name>
</gene>
<feature type="binding site" description="covalent" evidence="8">
    <location>
        <position position="211"/>
    </location>
    <ligand>
        <name>heme c</name>
        <dbReference type="ChEBI" id="CHEBI:61717"/>
        <label>2</label>
    </ligand>
</feature>
<evidence type="ECO:0000313" key="12">
    <source>
        <dbReference type="Proteomes" id="UP000640333"/>
    </source>
</evidence>
<dbReference type="PANTHER" id="PTHR30600:SF7">
    <property type="entry name" value="CYTOCHROME C PEROXIDASE-RELATED"/>
    <property type="match status" value="1"/>
</dbReference>
<evidence type="ECO:0000313" key="11">
    <source>
        <dbReference type="EMBL" id="MBE9397427.1"/>
    </source>
</evidence>
<dbReference type="InterPro" id="IPR026259">
    <property type="entry name" value="MauG/Cytc_peroxidase"/>
</dbReference>
<feature type="binding site" description="covalent" evidence="8">
    <location>
        <position position="68"/>
    </location>
    <ligand>
        <name>heme c</name>
        <dbReference type="ChEBI" id="CHEBI:61717"/>
        <label>1</label>
    </ligand>
</feature>
<dbReference type="PANTHER" id="PTHR30600">
    <property type="entry name" value="CYTOCHROME C PEROXIDASE-RELATED"/>
    <property type="match status" value="1"/>
</dbReference>
<dbReference type="GO" id="GO:0020037">
    <property type="term" value="F:heme binding"/>
    <property type="evidence" value="ECO:0007669"/>
    <property type="project" value="InterPro"/>
</dbReference>
<dbReference type="GO" id="GO:0009055">
    <property type="term" value="F:electron transfer activity"/>
    <property type="evidence" value="ECO:0007669"/>
    <property type="project" value="InterPro"/>
</dbReference>
<reference evidence="11" key="1">
    <citation type="submission" date="2020-10" db="EMBL/GenBank/DDBJ databases">
        <title>Bacterium isolated from coastal waters sediment.</title>
        <authorList>
            <person name="Chen R.-J."/>
            <person name="Lu D.-C."/>
            <person name="Zhu K.-L."/>
            <person name="Du Z.-J."/>
        </authorList>
    </citation>
    <scope>NUCLEOTIDE SEQUENCE</scope>
    <source>
        <strain evidence="11">N1Y112</strain>
    </source>
</reference>
<dbReference type="PIRSF" id="PIRSF000294">
    <property type="entry name" value="Cytochrome-c_peroxidase"/>
    <property type="match status" value="1"/>
</dbReference>
<keyword evidence="4" id="KW-0732">Signal</keyword>
<dbReference type="GO" id="GO:0042597">
    <property type="term" value="C:periplasmic space"/>
    <property type="evidence" value="ECO:0007669"/>
    <property type="project" value="UniProtKB-SubCell"/>
</dbReference>
<protein>
    <submittedName>
        <fullName evidence="11">Cytochrome B6</fullName>
    </submittedName>
</protein>
<dbReference type="InterPro" id="IPR009056">
    <property type="entry name" value="Cyt_c-like_dom"/>
</dbReference>
<feature type="binding site" description="covalent" evidence="8">
    <location>
        <position position="71"/>
    </location>
    <ligand>
        <name>heme c</name>
        <dbReference type="ChEBI" id="CHEBI:61717"/>
        <label>1</label>
    </ligand>
</feature>
<keyword evidence="5" id="KW-0574">Periplasm</keyword>
<evidence type="ECO:0000256" key="9">
    <source>
        <dbReference type="PIRSR" id="PIRSR000294-2"/>
    </source>
</evidence>
<keyword evidence="3 9" id="KW-0479">Metal-binding</keyword>
<keyword evidence="12" id="KW-1185">Reference proteome</keyword>
<dbReference type="InterPro" id="IPR036909">
    <property type="entry name" value="Cyt_c-like_dom_sf"/>
</dbReference>
<evidence type="ECO:0000256" key="4">
    <source>
        <dbReference type="ARBA" id="ARBA00022729"/>
    </source>
</evidence>
<evidence type="ECO:0000256" key="5">
    <source>
        <dbReference type="ARBA" id="ARBA00022764"/>
    </source>
</evidence>
<comment type="caution">
    <text evidence="11">The sequence shown here is derived from an EMBL/GenBank/DDBJ whole genome shotgun (WGS) entry which is preliminary data.</text>
</comment>
<evidence type="ECO:0000256" key="2">
    <source>
        <dbReference type="ARBA" id="ARBA00022617"/>
    </source>
</evidence>
<comment type="PTM">
    <text evidence="8">Binds 2 heme groups per subunit.</text>
</comment>
<keyword evidence="7 9" id="KW-0408">Iron</keyword>
<name>A0A8J7FAN5_9GAMM</name>
<evidence type="ECO:0000256" key="6">
    <source>
        <dbReference type="ARBA" id="ARBA00023002"/>
    </source>
</evidence>
<evidence type="ECO:0000256" key="1">
    <source>
        <dbReference type="ARBA" id="ARBA00004418"/>
    </source>
</evidence>
<dbReference type="GO" id="GO:0046872">
    <property type="term" value="F:metal ion binding"/>
    <property type="evidence" value="ECO:0007669"/>
    <property type="project" value="UniProtKB-KW"/>
</dbReference>
<feature type="domain" description="Cytochrome c" evidence="10">
    <location>
        <begin position="46"/>
        <end position="177"/>
    </location>
</feature>
<comment type="subcellular location">
    <subcellularLocation>
        <location evidence="1">Periplasm</location>
    </subcellularLocation>
</comment>
<feature type="binding site" description="axial binding residue" evidence="9">
    <location>
        <position position="297"/>
    </location>
    <ligand>
        <name>heme c</name>
        <dbReference type="ChEBI" id="CHEBI:61717"/>
        <label>2</label>
    </ligand>
    <ligandPart>
        <name>Fe</name>
        <dbReference type="ChEBI" id="CHEBI:18248"/>
    </ligandPart>
</feature>
<dbReference type="GO" id="GO:0004130">
    <property type="term" value="F:cytochrome-c peroxidase activity"/>
    <property type="evidence" value="ECO:0007669"/>
    <property type="project" value="TreeGrafter"/>
</dbReference>
<organism evidence="11 12">
    <name type="scientific">Pontibacterium sinense</name>
    <dbReference type="NCBI Taxonomy" id="2781979"/>
    <lineage>
        <taxon>Bacteria</taxon>
        <taxon>Pseudomonadati</taxon>
        <taxon>Pseudomonadota</taxon>
        <taxon>Gammaproteobacteria</taxon>
        <taxon>Oceanospirillales</taxon>
        <taxon>Oceanospirillaceae</taxon>
        <taxon>Pontibacterium</taxon>
    </lineage>
</organism>
<sequence>MVNRVVERLRLYLFVSLLFWVPELSAFDLRHEPISPLPAAPTLPSQKAELGESLFHDVRLSQDNSISCASCHNLAKGGTDNQSVSHGVNGALGSANAPTVYNSALNFMQFWDGRALNLREQANGPVHNPVEMNSNWPEIIQKLSQDRPLIESFARLYPDGLTADNIRDAIATFEASLLTGYSPFDRWLKGDAQALSKQQLQGYRLFKSYGCISCHQGANVGGNMFAYLGTVNNVQSYFQQRGTPININTPDYGRYNVTGELEDKYLFKVPSLRLAVKTAPYFHDGSVSTLQEAIRLMARYQLGREIPDNHTEAIIIFLNSLVGEHPRLTP</sequence>
<feature type="domain" description="Cytochrome c" evidence="10">
    <location>
        <begin position="197"/>
        <end position="322"/>
    </location>
</feature>
<keyword evidence="6" id="KW-0560">Oxidoreductase</keyword>
<dbReference type="SUPFAM" id="SSF46626">
    <property type="entry name" value="Cytochrome c"/>
    <property type="match status" value="2"/>
</dbReference>
<dbReference type="InterPro" id="IPR004852">
    <property type="entry name" value="Di-haem_cyt_c_peroxidsae"/>
</dbReference>
<dbReference type="InterPro" id="IPR051395">
    <property type="entry name" value="Cytochrome_c_Peroxidase/MauG"/>
</dbReference>
<feature type="binding site" description="axial binding residue" evidence="9">
    <location>
        <position position="72"/>
    </location>
    <ligand>
        <name>heme c</name>
        <dbReference type="ChEBI" id="CHEBI:61717"/>
        <label>1</label>
    </ligand>
    <ligandPart>
        <name>Fe</name>
        <dbReference type="ChEBI" id="CHEBI:18248"/>
    </ligandPart>
</feature>
<feature type="binding site" description="covalent" evidence="8">
    <location>
        <position position="214"/>
    </location>
    <ligand>
        <name>heme c</name>
        <dbReference type="ChEBI" id="CHEBI:61717"/>
        <label>2</label>
    </ligand>
</feature>
<dbReference type="Gene3D" id="1.10.760.10">
    <property type="entry name" value="Cytochrome c-like domain"/>
    <property type="match status" value="2"/>
</dbReference>
<evidence type="ECO:0000259" key="10">
    <source>
        <dbReference type="PROSITE" id="PS51007"/>
    </source>
</evidence>
<dbReference type="Proteomes" id="UP000640333">
    <property type="component" value="Unassembled WGS sequence"/>
</dbReference>
<dbReference type="AlphaFoldDB" id="A0A8J7FAN5"/>
<dbReference type="EMBL" id="JADEYS010000007">
    <property type="protein sequence ID" value="MBE9397427.1"/>
    <property type="molecule type" value="Genomic_DNA"/>
</dbReference>
<proteinExistence type="predicted"/>
<comment type="cofactor">
    <cofactor evidence="8">
        <name>heme</name>
        <dbReference type="ChEBI" id="CHEBI:30413"/>
    </cofactor>
    <text evidence="8">Binds 2 heme groups.</text>
</comment>
<evidence type="ECO:0000256" key="7">
    <source>
        <dbReference type="ARBA" id="ARBA00023004"/>
    </source>
</evidence>
<dbReference type="Pfam" id="PF03150">
    <property type="entry name" value="CCP_MauG"/>
    <property type="match status" value="1"/>
</dbReference>
<evidence type="ECO:0000256" key="8">
    <source>
        <dbReference type="PIRSR" id="PIRSR000294-1"/>
    </source>
</evidence>
<keyword evidence="2 8" id="KW-0349">Heme</keyword>
<dbReference type="PROSITE" id="PS51007">
    <property type="entry name" value="CYTC"/>
    <property type="match status" value="2"/>
</dbReference>